<evidence type="ECO:0000256" key="6">
    <source>
        <dbReference type="SAM" id="Phobius"/>
    </source>
</evidence>
<keyword evidence="3" id="KW-0133">Cell shape</keyword>
<proteinExistence type="predicted"/>
<keyword evidence="2 6" id="KW-0812">Transmembrane</keyword>
<dbReference type="Proteomes" id="UP001057134">
    <property type="component" value="Chromosome"/>
</dbReference>
<dbReference type="EMBL" id="CP027059">
    <property type="protein sequence ID" value="UQZ84774.1"/>
    <property type="molecule type" value="Genomic_DNA"/>
</dbReference>
<dbReference type="InterPro" id="IPR001182">
    <property type="entry name" value="FtsW/RodA"/>
</dbReference>
<feature type="transmembrane region" description="Helical" evidence="6">
    <location>
        <begin position="12"/>
        <end position="33"/>
    </location>
</feature>
<sequence length="376" mass="42056">MIRHLKKIDYPVVIILLLFMLISTLLIKSATVYDPQYESLPMKNIINYAIGFAILLLTAATDYRIFVKIAYYLYGIGALLLLLVYKLGDEIHGAKGWFSLPFGFTFQPAELMKIFLILALVKYLENREYDHLRLIKDVGPLTLLTLLPFALVLIQPDLGNAIIYIVIFLNLLWVGNLKYKHSVALILAIALSLTAFVYSYIHYHEPIEEYLLSKKLGHWSERIDTFLVPESASRDARYHVENTITAIGSGQLKGEGYLLGDSKNNGSIPFAYSDSIFAVIGEEFGFIGSSLLIALYLVLISKLLLFKLQESYAAAFIAAGVSAMLLFQIFENMGMLMGIMPLTGITLPFISYGGSSVAINMFSIGLILSSRIHQRP</sequence>
<evidence type="ECO:0000256" key="1">
    <source>
        <dbReference type="ARBA" id="ARBA00004141"/>
    </source>
</evidence>
<feature type="transmembrane region" description="Helical" evidence="6">
    <location>
        <begin position="184"/>
        <end position="203"/>
    </location>
</feature>
<evidence type="ECO:0000256" key="3">
    <source>
        <dbReference type="ARBA" id="ARBA00022960"/>
    </source>
</evidence>
<feature type="transmembrane region" description="Helical" evidence="6">
    <location>
        <begin position="134"/>
        <end position="155"/>
    </location>
</feature>
<dbReference type="InterPro" id="IPR018365">
    <property type="entry name" value="Cell_cycle_FtsW-rel_CS"/>
</dbReference>
<evidence type="ECO:0000256" key="4">
    <source>
        <dbReference type="ARBA" id="ARBA00022989"/>
    </source>
</evidence>
<comment type="subcellular location">
    <subcellularLocation>
        <location evidence="1">Membrane</location>
        <topology evidence="1">Multi-pass membrane protein</topology>
    </subcellularLocation>
</comment>
<keyword evidence="4 6" id="KW-1133">Transmembrane helix</keyword>
<evidence type="ECO:0000256" key="2">
    <source>
        <dbReference type="ARBA" id="ARBA00022692"/>
    </source>
</evidence>
<evidence type="ECO:0000256" key="5">
    <source>
        <dbReference type="ARBA" id="ARBA00023136"/>
    </source>
</evidence>
<feature type="transmembrane region" description="Helical" evidence="6">
    <location>
        <begin position="284"/>
        <end position="305"/>
    </location>
</feature>
<organism evidence="7 8">
    <name type="scientific">Paenibacillus konkukensis</name>
    <dbReference type="NCBI Taxonomy" id="2020716"/>
    <lineage>
        <taxon>Bacteria</taxon>
        <taxon>Bacillati</taxon>
        <taxon>Bacillota</taxon>
        <taxon>Bacilli</taxon>
        <taxon>Bacillales</taxon>
        <taxon>Paenibacillaceae</taxon>
        <taxon>Paenibacillus</taxon>
    </lineage>
</organism>
<feature type="transmembrane region" description="Helical" evidence="6">
    <location>
        <begin position="312"/>
        <end position="330"/>
    </location>
</feature>
<feature type="transmembrane region" description="Helical" evidence="6">
    <location>
        <begin position="45"/>
        <end position="63"/>
    </location>
</feature>
<feature type="transmembrane region" description="Helical" evidence="6">
    <location>
        <begin position="161"/>
        <end position="177"/>
    </location>
</feature>
<feature type="transmembrane region" description="Helical" evidence="6">
    <location>
        <begin position="100"/>
        <end position="122"/>
    </location>
</feature>
<keyword evidence="8" id="KW-1185">Reference proteome</keyword>
<dbReference type="Pfam" id="PF01098">
    <property type="entry name" value="FTSW_RODA_SPOVE"/>
    <property type="match status" value="1"/>
</dbReference>
<feature type="transmembrane region" description="Helical" evidence="6">
    <location>
        <begin position="70"/>
        <end position="88"/>
    </location>
</feature>
<dbReference type="PANTHER" id="PTHR30474">
    <property type="entry name" value="CELL CYCLE PROTEIN"/>
    <property type="match status" value="1"/>
</dbReference>
<dbReference type="PANTHER" id="PTHR30474:SF1">
    <property type="entry name" value="PEPTIDOGLYCAN GLYCOSYLTRANSFERASE MRDB"/>
    <property type="match status" value="1"/>
</dbReference>
<protein>
    <submittedName>
        <fullName evidence="7">Rod shape-determining protein RodA</fullName>
    </submittedName>
</protein>
<dbReference type="PROSITE" id="PS00428">
    <property type="entry name" value="FTSW_RODA_SPOVE"/>
    <property type="match status" value="1"/>
</dbReference>
<feature type="transmembrane region" description="Helical" evidence="6">
    <location>
        <begin position="350"/>
        <end position="368"/>
    </location>
</feature>
<reference evidence="7" key="2">
    <citation type="journal article" date="2021" name="J Anim Sci Technol">
        <title>Complete genome sequence of Paenibacillus konkukensis sp. nov. SK3146 as a potential probiotic strain.</title>
        <authorList>
            <person name="Jung H.I."/>
            <person name="Park S."/>
            <person name="Niu K.M."/>
            <person name="Lee S.W."/>
            <person name="Kothari D."/>
            <person name="Yi K.J."/>
            <person name="Kim S.K."/>
        </authorList>
    </citation>
    <scope>NUCLEOTIDE SEQUENCE</scope>
    <source>
        <strain evidence="7">SK3146</strain>
    </source>
</reference>
<evidence type="ECO:0000313" key="7">
    <source>
        <dbReference type="EMBL" id="UQZ84774.1"/>
    </source>
</evidence>
<accession>A0ABY4RQK3</accession>
<name>A0ABY4RQK3_9BACL</name>
<reference evidence="7" key="1">
    <citation type="submission" date="2018-02" db="EMBL/GenBank/DDBJ databases">
        <authorList>
            <person name="Kim S.-K."/>
            <person name="Jung H.-I."/>
            <person name="Lee S.-W."/>
        </authorList>
    </citation>
    <scope>NUCLEOTIDE SEQUENCE</scope>
    <source>
        <strain evidence="7">SK3146</strain>
    </source>
</reference>
<evidence type="ECO:0000313" key="8">
    <source>
        <dbReference type="Proteomes" id="UP001057134"/>
    </source>
</evidence>
<gene>
    <name evidence="7" type="primary">mrdB_3</name>
    <name evidence="7" type="ORF">SK3146_04029</name>
</gene>
<keyword evidence="5 6" id="KW-0472">Membrane</keyword>
<dbReference type="RefSeq" id="WP_249860505.1">
    <property type="nucleotide sequence ID" value="NZ_CP027059.1"/>
</dbReference>